<keyword evidence="2" id="KW-1185">Reference proteome</keyword>
<accession>A0AAV7UCH5</accession>
<proteinExistence type="predicted"/>
<reference evidence="1" key="1">
    <citation type="journal article" date="2022" name="bioRxiv">
        <title>Sequencing and chromosome-scale assembly of the giantPleurodeles waltlgenome.</title>
        <authorList>
            <person name="Brown T."/>
            <person name="Elewa A."/>
            <person name="Iarovenko S."/>
            <person name="Subramanian E."/>
            <person name="Araus A.J."/>
            <person name="Petzold A."/>
            <person name="Susuki M."/>
            <person name="Suzuki K.-i.T."/>
            <person name="Hayashi T."/>
            <person name="Toyoda A."/>
            <person name="Oliveira C."/>
            <person name="Osipova E."/>
            <person name="Leigh N.D."/>
            <person name="Simon A."/>
            <person name="Yun M.H."/>
        </authorList>
    </citation>
    <scope>NUCLEOTIDE SEQUENCE</scope>
    <source>
        <strain evidence="1">20211129_DDA</strain>
        <tissue evidence="1">Liver</tissue>
    </source>
</reference>
<comment type="caution">
    <text evidence="1">The sequence shown here is derived from an EMBL/GenBank/DDBJ whole genome shotgun (WGS) entry which is preliminary data.</text>
</comment>
<organism evidence="1 2">
    <name type="scientific">Pleurodeles waltl</name>
    <name type="common">Iberian ribbed newt</name>
    <dbReference type="NCBI Taxonomy" id="8319"/>
    <lineage>
        <taxon>Eukaryota</taxon>
        <taxon>Metazoa</taxon>
        <taxon>Chordata</taxon>
        <taxon>Craniata</taxon>
        <taxon>Vertebrata</taxon>
        <taxon>Euteleostomi</taxon>
        <taxon>Amphibia</taxon>
        <taxon>Batrachia</taxon>
        <taxon>Caudata</taxon>
        <taxon>Salamandroidea</taxon>
        <taxon>Salamandridae</taxon>
        <taxon>Pleurodelinae</taxon>
        <taxon>Pleurodeles</taxon>
    </lineage>
</organism>
<name>A0AAV7UCH5_PLEWA</name>
<dbReference type="Proteomes" id="UP001066276">
    <property type="component" value="Chromosome 3_1"/>
</dbReference>
<protein>
    <submittedName>
        <fullName evidence="1">Uncharacterized protein</fullName>
    </submittedName>
</protein>
<gene>
    <name evidence="1" type="ORF">NDU88_002984</name>
</gene>
<evidence type="ECO:0000313" key="1">
    <source>
        <dbReference type="EMBL" id="KAJ1186201.1"/>
    </source>
</evidence>
<sequence>MADHWHKSAGGGQSLCANCVVLAVEARTRAPETGEESTDKRSSDRGSSLLLWLGHFRYKESPSCLQGWAMAGPGLPASHGSLRVG</sequence>
<dbReference type="EMBL" id="JANPWB010000005">
    <property type="protein sequence ID" value="KAJ1186201.1"/>
    <property type="molecule type" value="Genomic_DNA"/>
</dbReference>
<dbReference type="AlphaFoldDB" id="A0AAV7UCH5"/>
<evidence type="ECO:0000313" key="2">
    <source>
        <dbReference type="Proteomes" id="UP001066276"/>
    </source>
</evidence>